<protein>
    <submittedName>
        <fullName evidence="2">Uncharacterized protein</fullName>
    </submittedName>
</protein>
<dbReference type="EMBL" id="CP058649">
    <property type="protein sequence ID" value="QUI25111.1"/>
    <property type="molecule type" value="Genomic_DNA"/>
</dbReference>
<gene>
    <name evidence="2" type="ORF">HZI73_23675</name>
</gene>
<keyword evidence="3" id="KW-1185">Reference proteome</keyword>
<dbReference type="AlphaFoldDB" id="A0A8J8MP26"/>
<reference evidence="2" key="1">
    <citation type="submission" date="2020-07" db="EMBL/GenBank/DDBJ databases">
        <title>Vallitalea pronyensis genome.</title>
        <authorList>
            <person name="Postec A."/>
        </authorList>
    </citation>
    <scope>NUCLEOTIDE SEQUENCE</scope>
    <source>
        <strain evidence="2">FatNI3</strain>
    </source>
</reference>
<sequence>MGQKANLLDPESLETLYTESIRYKNKADELSHHIRIRMNQLTDPLYLNHFKNGQSNTFVHAIIGGKQALEDLLDAVKDTANFIDSTLENTKSPWDNHQPSDKIKESQTNQTLKR</sequence>
<feature type="region of interest" description="Disordered" evidence="1">
    <location>
        <begin position="87"/>
        <end position="114"/>
    </location>
</feature>
<feature type="compositionally biased region" description="Polar residues" evidence="1">
    <location>
        <begin position="87"/>
        <end position="97"/>
    </location>
</feature>
<dbReference type="Proteomes" id="UP000683246">
    <property type="component" value="Chromosome"/>
</dbReference>
<evidence type="ECO:0000313" key="3">
    <source>
        <dbReference type="Proteomes" id="UP000683246"/>
    </source>
</evidence>
<proteinExistence type="predicted"/>
<dbReference type="KEGG" id="vpy:HZI73_23675"/>
<organism evidence="2 3">
    <name type="scientific">Vallitalea pronyensis</name>
    <dbReference type="NCBI Taxonomy" id="1348613"/>
    <lineage>
        <taxon>Bacteria</taxon>
        <taxon>Bacillati</taxon>
        <taxon>Bacillota</taxon>
        <taxon>Clostridia</taxon>
        <taxon>Lachnospirales</taxon>
        <taxon>Vallitaleaceae</taxon>
        <taxon>Vallitalea</taxon>
    </lineage>
</organism>
<evidence type="ECO:0000313" key="2">
    <source>
        <dbReference type="EMBL" id="QUI25111.1"/>
    </source>
</evidence>
<dbReference type="RefSeq" id="WP_212695811.1">
    <property type="nucleotide sequence ID" value="NZ_CP058649.1"/>
</dbReference>
<evidence type="ECO:0000256" key="1">
    <source>
        <dbReference type="SAM" id="MobiDB-lite"/>
    </source>
</evidence>
<name>A0A8J8MP26_9FIRM</name>
<accession>A0A8J8MP26</accession>